<name>A0AA90JWA8_9ACTN</name>
<dbReference type="InterPro" id="IPR011006">
    <property type="entry name" value="CheY-like_superfamily"/>
</dbReference>
<comment type="caution">
    <text evidence="9">The sequence shown here is derived from an EMBL/GenBank/DDBJ whole genome shotgun (WGS) entry which is preliminary data.</text>
</comment>
<dbReference type="SUPFAM" id="SSF46894">
    <property type="entry name" value="C-terminal effector domain of the bipartite response regulators"/>
    <property type="match status" value="1"/>
</dbReference>
<keyword evidence="1 5" id="KW-0597">Phosphoprotein</keyword>
<dbReference type="Gene3D" id="3.40.50.2300">
    <property type="match status" value="1"/>
</dbReference>
<dbReference type="PROSITE" id="PS50110">
    <property type="entry name" value="RESPONSE_REGULATORY"/>
    <property type="match status" value="1"/>
</dbReference>
<accession>A0AA90JWA8</accession>
<organism evidence="9">
    <name type="scientific">Streptantibioticus silvisoli</name>
    <dbReference type="NCBI Taxonomy" id="2705255"/>
    <lineage>
        <taxon>Bacteria</taxon>
        <taxon>Bacillati</taxon>
        <taxon>Actinomycetota</taxon>
        <taxon>Actinomycetes</taxon>
        <taxon>Kitasatosporales</taxon>
        <taxon>Streptomycetaceae</taxon>
        <taxon>Streptantibioticus</taxon>
    </lineage>
</organism>
<dbReference type="InterPro" id="IPR016032">
    <property type="entry name" value="Sig_transdc_resp-reg_C-effctor"/>
</dbReference>
<dbReference type="PANTHER" id="PTHR43214">
    <property type="entry name" value="TWO-COMPONENT RESPONSE REGULATOR"/>
    <property type="match status" value="1"/>
</dbReference>
<dbReference type="CDD" id="cd06170">
    <property type="entry name" value="LuxR_C_like"/>
    <property type="match status" value="1"/>
</dbReference>
<dbReference type="PROSITE" id="PS50043">
    <property type="entry name" value="HTH_LUXR_2"/>
    <property type="match status" value="1"/>
</dbReference>
<feature type="domain" description="HTH luxR-type" evidence="6">
    <location>
        <begin position="142"/>
        <end position="207"/>
    </location>
</feature>
<feature type="domain" description="Response regulatory" evidence="7">
    <location>
        <begin position="6"/>
        <end position="123"/>
    </location>
</feature>
<evidence type="ECO:0000256" key="4">
    <source>
        <dbReference type="ARBA" id="ARBA00023163"/>
    </source>
</evidence>
<dbReference type="EMBL" id="JAAGKO020000001">
    <property type="protein sequence ID" value="MDI5961327.1"/>
    <property type="molecule type" value="Genomic_DNA"/>
</dbReference>
<dbReference type="EMBL" id="JABXJJ020000006">
    <property type="protein sequence ID" value="MDI5968831.1"/>
    <property type="molecule type" value="Genomic_DNA"/>
</dbReference>
<evidence type="ECO:0000259" key="6">
    <source>
        <dbReference type="PROSITE" id="PS50043"/>
    </source>
</evidence>
<dbReference type="PROSITE" id="PS00622">
    <property type="entry name" value="HTH_LUXR_1"/>
    <property type="match status" value="1"/>
</dbReference>
<dbReference type="InterPro" id="IPR001789">
    <property type="entry name" value="Sig_transdc_resp-reg_receiver"/>
</dbReference>
<dbReference type="InterPro" id="IPR039420">
    <property type="entry name" value="WalR-like"/>
</dbReference>
<proteinExistence type="predicted"/>
<dbReference type="SMART" id="SM00448">
    <property type="entry name" value="REC"/>
    <property type="match status" value="1"/>
</dbReference>
<dbReference type="InterPro" id="IPR058245">
    <property type="entry name" value="NreC/VraR/RcsB-like_REC"/>
</dbReference>
<keyword evidence="4" id="KW-0804">Transcription</keyword>
<evidence type="ECO:0000313" key="10">
    <source>
        <dbReference type="Proteomes" id="UP001156398"/>
    </source>
</evidence>
<evidence type="ECO:0000313" key="8">
    <source>
        <dbReference type="EMBL" id="MDI5961327.1"/>
    </source>
</evidence>
<dbReference type="Gene3D" id="1.10.10.10">
    <property type="entry name" value="Winged helix-like DNA-binding domain superfamily/Winged helix DNA-binding domain"/>
    <property type="match status" value="1"/>
</dbReference>
<gene>
    <name evidence="8" type="ORF">POF43_001065</name>
    <name evidence="9" type="ORF">POF50_005645</name>
</gene>
<dbReference type="Proteomes" id="UP001156398">
    <property type="component" value="Unassembled WGS sequence"/>
</dbReference>
<dbReference type="InterPro" id="IPR000792">
    <property type="entry name" value="Tscrpt_reg_LuxR_C"/>
</dbReference>
<dbReference type="GO" id="GO:0000160">
    <property type="term" value="P:phosphorelay signal transduction system"/>
    <property type="evidence" value="ECO:0007669"/>
    <property type="project" value="InterPro"/>
</dbReference>
<evidence type="ECO:0000256" key="5">
    <source>
        <dbReference type="PROSITE-ProRule" id="PRU00169"/>
    </source>
</evidence>
<evidence type="ECO:0000256" key="1">
    <source>
        <dbReference type="ARBA" id="ARBA00022553"/>
    </source>
</evidence>
<keyword evidence="10" id="KW-1185">Reference proteome</keyword>
<dbReference type="Pfam" id="PF00196">
    <property type="entry name" value="GerE"/>
    <property type="match status" value="1"/>
</dbReference>
<dbReference type="RefSeq" id="WP_271317507.1">
    <property type="nucleotide sequence ID" value="NZ_JAAGKO020000001.1"/>
</dbReference>
<dbReference type="GO" id="GO:0006355">
    <property type="term" value="P:regulation of DNA-templated transcription"/>
    <property type="evidence" value="ECO:0007669"/>
    <property type="project" value="InterPro"/>
</dbReference>
<dbReference type="GO" id="GO:0003677">
    <property type="term" value="F:DNA binding"/>
    <property type="evidence" value="ECO:0007669"/>
    <property type="project" value="UniProtKB-KW"/>
</dbReference>
<feature type="modified residue" description="4-aspartylphosphate" evidence="5">
    <location>
        <position position="57"/>
    </location>
</feature>
<evidence type="ECO:0000256" key="2">
    <source>
        <dbReference type="ARBA" id="ARBA00023015"/>
    </source>
</evidence>
<dbReference type="InterPro" id="IPR036388">
    <property type="entry name" value="WH-like_DNA-bd_sf"/>
</dbReference>
<protein>
    <submittedName>
        <fullName evidence="9">Response regulator transcription factor</fullName>
    </submittedName>
</protein>
<dbReference type="PRINTS" id="PR00038">
    <property type="entry name" value="HTHLUXR"/>
</dbReference>
<evidence type="ECO:0000256" key="3">
    <source>
        <dbReference type="ARBA" id="ARBA00023125"/>
    </source>
</evidence>
<dbReference type="SMART" id="SM00421">
    <property type="entry name" value="HTH_LUXR"/>
    <property type="match status" value="1"/>
</dbReference>
<keyword evidence="3" id="KW-0238">DNA-binding</keyword>
<dbReference type="CDD" id="cd17535">
    <property type="entry name" value="REC_NarL-like"/>
    <property type="match status" value="1"/>
</dbReference>
<sequence>MTNSIRLLIADDHTLLRNALAELLHAEDGLDVVATAGSVPEALRLAARHRPHVVLLDIEMPGNHHPLSTIRQFQYLLPGVRILVLTMRDDPAVTQSLLPLCIPGILHKTVTHQALCAAVREACQAGSGAVTVLLSADGLMSTAPENGPLSPREREVIEFAAQGLSNYQIARRLDIAEGTVKRHMHSIFDKLTARCRVEAVNRAVELGLIDPPVSALPRRRPDTVQDTRGGGR</sequence>
<dbReference type="PANTHER" id="PTHR43214:SF41">
    <property type="entry name" value="NITRATE_NITRITE RESPONSE REGULATOR PROTEIN NARP"/>
    <property type="match status" value="1"/>
</dbReference>
<dbReference type="Pfam" id="PF00072">
    <property type="entry name" value="Response_reg"/>
    <property type="match status" value="1"/>
</dbReference>
<dbReference type="SUPFAM" id="SSF52172">
    <property type="entry name" value="CheY-like"/>
    <property type="match status" value="1"/>
</dbReference>
<evidence type="ECO:0000259" key="7">
    <source>
        <dbReference type="PROSITE" id="PS50110"/>
    </source>
</evidence>
<reference evidence="9 10" key="1">
    <citation type="submission" date="2023-05" db="EMBL/GenBank/DDBJ databases">
        <title>Streptantibioticus silvisoli sp. nov., acidotolerant actinomycetes 1 from pine litter.</title>
        <authorList>
            <person name="Swiecimska M."/>
            <person name="Golinska P."/>
            <person name="Sangal V."/>
            <person name="Wachnowicz B."/>
            <person name="Goodfellow M."/>
        </authorList>
    </citation>
    <scope>NUCLEOTIDE SEQUENCE</scope>
    <source>
        <strain evidence="9">SL13</strain>
        <strain evidence="8 10">SL54</strain>
    </source>
</reference>
<keyword evidence="2" id="KW-0805">Transcription regulation</keyword>
<dbReference type="AlphaFoldDB" id="A0AA90JWA8"/>
<evidence type="ECO:0000313" key="9">
    <source>
        <dbReference type="EMBL" id="MDI5968831.1"/>
    </source>
</evidence>